<reference evidence="3 4" key="1">
    <citation type="submission" date="2024-02" db="EMBL/GenBank/DDBJ databases">
        <title>Marinospirillum sp. MEB 164 isolated from Lonar lake sediment.</title>
        <authorList>
            <person name="Joshi A."/>
            <person name="Thite S."/>
        </authorList>
    </citation>
    <scope>NUCLEOTIDE SEQUENCE [LARGE SCALE GENOMIC DNA]</scope>
    <source>
        <strain evidence="3 4">MEB164</strain>
    </source>
</reference>
<dbReference type="NCBIfam" id="TIGR01764">
    <property type="entry name" value="excise"/>
    <property type="match status" value="1"/>
</dbReference>
<keyword evidence="4" id="KW-1185">Reference proteome</keyword>
<comment type="caution">
    <text evidence="3">The sequence shown here is derived from an EMBL/GenBank/DDBJ whole genome shotgun (WGS) entry which is preliminary data.</text>
</comment>
<dbReference type="EMBL" id="JBANFI010000007">
    <property type="protein sequence ID" value="MFK7161630.1"/>
    <property type="molecule type" value="Genomic_DNA"/>
</dbReference>
<dbReference type="Pfam" id="PF12728">
    <property type="entry name" value="HTH_17"/>
    <property type="match status" value="1"/>
</dbReference>
<dbReference type="Pfam" id="PF12727">
    <property type="entry name" value="PBP_like"/>
    <property type="match status" value="1"/>
</dbReference>
<organism evidence="3 4">
    <name type="scientific">Marinospirillum alkalitolerans</name>
    <dbReference type="NCBI Taxonomy" id="3123374"/>
    <lineage>
        <taxon>Bacteria</taxon>
        <taxon>Pseudomonadati</taxon>
        <taxon>Pseudomonadota</taxon>
        <taxon>Gammaproteobacteria</taxon>
        <taxon>Oceanospirillales</taxon>
        <taxon>Oceanospirillaceae</taxon>
        <taxon>Marinospirillum</taxon>
    </lineage>
</organism>
<accession>A0ABW8PZE6</accession>
<evidence type="ECO:0000259" key="1">
    <source>
        <dbReference type="Pfam" id="PF12727"/>
    </source>
</evidence>
<evidence type="ECO:0000259" key="2">
    <source>
        <dbReference type="Pfam" id="PF12728"/>
    </source>
</evidence>
<dbReference type="InterPro" id="IPR009061">
    <property type="entry name" value="DNA-bd_dom_put_sf"/>
</dbReference>
<feature type="domain" description="Helix-turn-helix" evidence="2">
    <location>
        <begin position="7"/>
        <end position="55"/>
    </location>
</feature>
<dbReference type="Proteomes" id="UP001621714">
    <property type="component" value="Unassembled WGS sequence"/>
</dbReference>
<dbReference type="InterPro" id="IPR041657">
    <property type="entry name" value="HTH_17"/>
</dbReference>
<dbReference type="SUPFAM" id="SSF46955">
    <property type="entry name" value="Putative DNA-binding domain"/>
    <property type="match status" value="1"/>
</dbReference>
<dbReference type="PANTHER" id="PTHR38431:SF1">
    <property type="entry name" value="BLL2305 PROTEIN"/>
    <property type="match status" value="1"/>
</dbReference>
<proteinExistence type="predicted"/>
<dbReference type="InterPro" id="IPR010093">
    <property type="entry name" value="SinI_DNA-bd"/>
</dbReference>
<feature type="domain" description="PBP" evidence="1">
    <location>
        <begin position="84"/>
        <end position="274"/>
    </location>
</feature>
<name>A0ABW8PZE6_9GAMM</name>
<sequence length="307" mass="34760">MTHSSPYMTVKEVAQYLHLNEKKVYQLASDGHLPATKVTGKWLFPRSLVDQWLLESSHHGLLTDRLLLAGSDDPLLRFALLRLMKAQQYQALYSYMPTGTQAGLSLLSQGLIDACAVHWGRAEESHLRHPGLIRQYAGARHWVLVHLYQRQQGLMMRDAQLAQQLQEAGRQGEALYRLNWVVRQEGAGAQRFLKDWLQEQHLDIQRLKASCIALTEQEVAAAITRGQADLGPGAEAVAVEAGLHFVPIYQESFDLVLPRQVFFRTLIQQVFDWLNSAEGRRAAQHLQGYDVSLSGRLTWNGEQRESS</sequence>
<dbReference type="PANTHER" id="PTHR38431">
    <property type="entry name" value="BLL2305 PROTEIN"/>
    <property type="match status" value="1"/>
</dbReference>
<evidence type="ECO:0000313" key="4">
    <source>
        <dbReference type="Proteomes" id="UP001621714"/>
    </source>
</evidence>
<gene>
    <name evidence="3" type="ORF">V6U78_11340</name>
</gene>
<evidence type="ECO:0000313" key="3">
    <source>
        <dbReference type="EMBL" id="MFK7161630.1"/>
    </source>
</evidence>
<protein>
    <submittedName>
        <fullName evidence="3">Helix-turn-helix transcriptional regulator</fullName>
    </submittedName>
</protein>
<dbReference type="InterPro" id="IPR024370">
    <property type="entry name" value="PBP_domain"/>
</dbReference>
<dbReference type="RefSeq" id="WP_405340820.1">
    <property type="nucleotide sequence ID" value="NZ_JBANFI010000007.1"/>
</dbReference>